<dbReference type="RefSeq" id="WP_119320832.1">
    <property type="nucleotide sequence ID" value="NZ_AP025739.1"/>
</dbReference>
<keyword evidence="2" id="KW-1185">Reference proteome</keyword>
<proteinExistence type="predicted"/>
<organism evidence="1 2">
    <name type="scientific">Capsulimonas corticalis</name>
    <dbReference type="NCBI Taxonomy" id="2219043"/>
    <lineage>
        <taxon>Bacteria</taxon>
        <taxon>Bacillati</taxon>
        <taxon>Armatimonadota</taxon>
        <taxon>Armatimonadia</taxon>
        <taxon>Capsulimonadales</taxon>
        <taxon>Capsulimonadaceae</taxon>
        <taxon>Capsulimonas</taxon>
    </lineage>
</organism>
<dbReference type="EMBL" id="AP025739">
    <property type="protein sequence ID" value="BDI28771.1"/>
    <property type="molecule type" value="Genomic_DNA"/>
</dbReference>
<name>A0A402CTW7_9BACT</name>
<protein>
    <submittedName>
        <fullName evidence="1">Uncharacterized protein</fullName>
    </submittedName>
</protein>
<gene>
    <name evidence="1" type="ORF">CCAX7_008220</name>
</gene>
<dbReference type="AlphaFoldDB" id="A0A402CTW7"/>
<evidence type="ECO:0000313" key="2">
    <source>
        <dbReference type="Proteomes" id="UP000287394"/>
    </source>
</evidence>
<accession>A0A402CTW7</accession>
<reference evidence="1 2" key="1">
    <citation type="journal article" date="2019" name="Int. J. Syst. Evol. Microbiol.">
        <title>Capsulimonas corticalis gen. nov., sp. nov., an aerobic capsulated bacterium, of a novel bacterial order, Capsulimonadales ord. nov., of the class Armatimonadia of the phylum Armatimonadetes.</title>
        <authorList>
            <person name="Li J."/>
            <person name="Kudo C."/>
            <person name="Tonouchi A."/>
        </authorList>
    </citation>
    <scope>NUCLEOTIDE SEQUENCE [LARGE SCALE GENOMIC DNA]</scope>
    <source>
        <strain evidence="1 2">AX-7</strain>
    </source>
</reference>
<sequence>MWNSPKLELHLYLKNGDTHKFVQHDPELIRQTLSQINHKVFAQPALLIHGDDVATAYPGSALNGIGVVIDPVPEELLRLDPHGLMEQISEEDYQFERRRAAPIIEGRPFVMLSEIGFSSGLKLWLKAHVSEAAMGLQERQMLHNTFAPPTVVCRRMGGGVSIWNRAQMLSYSFSPKPKTPTNAWPAERQLVVNGMYV</sequence>
<evidence type="ECO:0000313" key="1">
    <source>
        <dbReference type="EMBL" id="BDI28771.1"/>
    </source>
</evidence>
<dbReference type="Proteomes" id="UP000287394">
    <property type="component" value="Chromosome"/>
</dbReference>
<dbReference type="KEGG" id="ccot:CCAX7_008220"/>